<protein>
    <recommendedName>
        <fullName evidence="4">C3H1-type domain-containing protein</fullName>
    </recommendedName>
</protein>
<dbReference type="OrthoDB" id="5401396at2759"/>
<dbReference type="Proteomes" id="UP000799776">
    <property type="component" value="Unassembled WGS sequence"/>
</dbReference>
<evidence type="ECO:0000313" key="2">
    <source>
        <dbReference type="EMBL" id="KAF2087406.1"/>
    </source>
</evidence>
<evidence type="ECO:0000313" key="3">
    <source>
        <dbReference type="Proteomes" id="UP000799776"/>
    </source>
</evidence>
<sequence length="189" mass="20475">MVKLATLAILTASVAVNGALAAPAAAATTTTTNTTALDAILAYHKAAAMASHLSLNSSTHATNNATPSLTERDTSIPTTGVYYCNKNDFKGHCQYDHGPLNECHDFGSAYSAKVNSFGPEKTTWWPNVGNYRCELFMSKKCKGPMVPIEYPGKTDLLAYLQKADSKVWWDDGDMGIMQTVRSYKCLNHS</sequence>
<organism evidence="2 3">
    <name type="scientific">Saccharata proteae CBS 121410</name>
    <dbReference type="NCBI Taxonomy" id="1314787"/>
    <lineage>
        <taxon>Eukaryota</taxon>
        <taxon>Fungi</taxon>
        <taxon>Dikarya</taxon>
        <taxon>Ascomycota</taxon>
        <taxon>Pezizomycotina</taxon>
        <taxon>Dothideomycetes</taxon>
        <taxon>Dothideomycetes incertae sedis</taxon>
        <taxon>Botryosphaeriales</taxon>
        <taxon>Saccharataceae</taxon>
        <taxon>Saccharata</taxon>
    </lineage>
</organism>
<gene>
    <name evidence="2" type="ORF">K490DRAFT_65794</name>
</gene>
<keyword evidence="3" id="KW-1185">Reference proteome</keyword>
<accession>A0A9P4LYS8</accession>
<comment type="caution">
    <text evidence="2">The sequence shown here is derived from an EMBL/GenBank/DDBJ whole genome shotgun (WGS) entry which is preliminary data.</text>
</comment>
<feature type="signal peptide" evidence="1">
    <location>
        <begin position="1"/>
        <end position="21"/>
    </location>
</feature>
<feature type="chain" id="PRO_5040155083" description="C3H1-type domain-containing protein" evidence="1">
    <location>
        <begin position="22"/>
        <end position="189"/>
    </location>
</feature>
<evidence type="ECO:0000256" key="1">
    <source>
        <dbReference type="SAM" id="SignalP"/>
    </source>
</evidence>
<evidence type="ECO:0008006" key="4">
    <source>
        <dbReference type="Google" id="ProtNLM"/>
    </source>
</evidence>
<reference evidence="2" key="1">
    <citation type="journal article" date="2020" name="Stud. Mycol.">
        <title>101 Dothideomycetes genomes: a test case for predicting lifestyles and emergence of pathogens.</title>
        <authorList>
            <person name="Haridas S."/>
            <person name="Albert R."/>
            <person name="Binder M."/>
            <person name="Bloem J."/>
            <person name="Labutti K."/>
            <person name="Salamov A."/>
            <person name="Andreopoulos B."/>
            <person name="Baker S."/>
            <person name="Barry K."/>
            <person name="Bills G."/>
            <person name="Bluhm B."/>
            <person name="Cannon C."/>
            <person name="Castanera R."/>
            <person name="Culley D."/>
            <person name="Daum C."/>
            <person name="Ezra D."/>
            <person name="Gonzalez J."/>
            <person name="Henrissat B."/>
            <person name="Kuo A."/>
            <person name="Liang C."/>
            <person name="Lipzen A."/>
            <person name="Lutzoni F."/>
            <person name="Magnuson J."/>
            <person name="Mondo S."/>
            <person name="Nolan M."/>
            <person name="Ohm R."/>
            <person name="Pangilinan J."/>
            <person name="Park H.-J."/>
            <person name="Ramirez L."/>
            <person name="Alfaro M."/>
            <person name="Sun H."/>
            <person name="Tritt A."/>
            <person name="Yoshinaga Y."/>
            <person name="Zwiers L.-H."/>
            <person name="Turgeon B."/>
            <person name="Goodwin S."/>
            <person name="Spatafora J."/>
            <person name="Crous P."/>
            <person name="Grigoriev I."/>
        </authorList>
    </citation>
    <scope>NUCLEOTIDE SEQUENCE</scope>
    <source>
        <strain evidence="2">CBS 121410</strain>
    </source>
</reference>
<proteinExistence type="predicted"/>
<keyword evidence="1" id="KW-0732">Signal</keyword>
<dbReference type="AlphaFoldDB" id="A0A9P4LYS8"/>
<dbReference type="EMBL" id="ML978720">
    <property type="protein sequence ID" value="KAF2087406.1"/>
    <property type="molecule type" value="Genomic_DNA"/>
</dbReference>
<name>A0A9P4LYS8_9PEZI</name>